<dbReference type="Proteomes" id="UP000305948">
    <property type="component" value="Unassembled WGS sequence"/>
</dbReference>
<name>A0A5C3MYR6_9AGAM</name>
<gene>
    <name evidence="1" type="ORF">OE88DRAFT_1661503</name>
</gene>
<organism evidence="1 2">
    <name type="scientific">Heliocybe sulcata</name>
    <dbReference type="NCBI Taxonomy" id="5364"/>
    <lineage>
        <taxon>Eukaryota</taxon>
        <taxon>Fungi</taxon>
        <taxon>Dikarya</taxon>
        <taxon>Basidiomycota</taxon>
        <taxon>Agaricomycotina</taxon>
        <taxon>Agaricomycetes</taxon>
        <taxon>Gloeophyllales</taxon>
        <taxon>Gloeophyllaceae</taxon>
        <taxon>Heliocybe</taxon>
    </lineage>
</organism>
<sequence length="81" mass="9152">MPTPIGNFISREVYDNRLRSVHDIQARTSCRFVDVSGGKEMANGKSWRVGVQLTCLRRRELTSSIERIGSATSHPYRPCLS</sequence>
<accession>A0A5C3MYR6</accession>
<keyword evidence="2" id="KW-1185">Reference proteome</keyword>
<reference evidence="1 2" key="1">
    <citation type="journal article" date="2019" name="Nat. Ecol. Evol.">
        <title>Megaphylogeny resolves global patterns of mushroom evolution.</title>
        <authorList>
            <person name="Varga T."/>
            <person name="Krizsan K."/>
            <person name="Foldi C."/>
            <person name="Dima B."/>
            <person name="Sanchez-Garcia M."/>
            <person name="Sanchez-Ramirez S."/>
            <person name="Szollosi G.J."/>
            <person name="Szarkandi J.G."/>
            <person name="Papp V."/>
            <person name="Albert L."/>
            <person name="Andreopoulos W."/>
            <person name="Angelini C."/>
            <person name="Antonin V."/>
            <person name="Barry K.W."/>
            <person name="Bougher N.L."/>
            <person name="Buchanan P."/>
            <person name="Buyck B."/>
            <person name="Bense V."/>
            <person name="Catcheside P."/>
            <person name="Chovatia M."/>
            <person name="Cooper J."/>
            <person name="Damon W."/>
            <person name="Desjardin D."/>
            <person name="Finy P."/>
            <person name="Geml J."/>
            <person name="Haridas S."/>
            <person name="Hughes K."/>
            <person name="Justo A."/>
            <person name="Karasinski D."/>
            <person name="Kautmanova I."/>
            <person name="Kiss B."/>
            <person name="Kocsube S."/>
            <person name="Kotiranta H."/>
            <person name="LaButti K.M."/>
            <person name="Lechner B.E."/>
            <person name="Liimatainen K."/>
            <person name="Lipzen A."/>
            <person name="Lukacs Z."/>
            <person name="Mihaltcheva S."/>
            <person name="Morgado L.N."/>
            <person name="Niskanen T."/>
            <person name="Noordeloos M.E."/>
            <person name="Ohm R.A."/>
            <person name="Ortiz-Santana B."/>
            <person name="Ovrebo C."/>
            <person name="Racz N."/>
            <person name="Riley R."/>
            <person name="Savchenko A."/>
            <person name="Shiryaev A."/>
            <person name="Soop K."/>
            <person name="Spirin V."/>
            <person name="Szebenyi C."/>
            <person name="Tomsovsky M."/>
            <person name="Tulloss R.E."/>
            <person name="Uehling J."/>
            <person name="Grigoriev I.V."/>
            <person name="Vagvolgyi C."/>
            <person name="Papp T."/>
            <person name="Martin F.M."/>
            <person name="Miettinen O."/>
            <person name="Hibbett D.S."/>
            <person name="Nagy L.G."/>
        </authorList>
    </citation>
    <scope>NUCLEOTIDE SEQUENCE [LARGE SCALE GENOMIC DNA]</scope>
    <source>
        <strain evidence="1 2">OMC1185</strain>
    </source>
</reference>
<dbReference type="OrthoDB" id="6513042at2759"/>
<dbReference type="STRING" id="5364.A0A5C3MYR6"/>
<dbReference type="AlphaFoldDB" id="A0A5C3MYR6"/>
<evidence type="ECO:0000313" key="1">
    <source>
        <dbReference type="EMBL" id="TFK50012.1"/>
    </source>
</evidence>
<proteinExistence type="predicted"/>
<dbReference type="EMBL" id="ML213514">
    <property type="protein sequence ID" value="TFK50012.1"/>
    <property type="molecule type" value="Genomic_DNA"/>
</dbReference>
<evidence type="ECO:0000313" key="2">
    <source>
        <dbReference type="Proteomes" id="UP000305948"/>
    </source>
</evidence>
<protein>
    <submittedName>
        <fullName evidence="1">Uncharacterized protein</fullName>
    </submittedName>
</protein>